<evidence type="ECO:0000313" key="2">
    <source>
        <dbReference type="EMBL" id="GAA4000642.1"/>
    </source>
</evidence>
<dbReference type="Pfam" id="PF19077">
    <property type="entry name" value="Big_13"/>
    <property type="match status" value="1"/>
</dbReference>
<organism evidence="2 3">
    <name type="scientific">Sphingomonas humi</name>
    <dbReference type="NCBI Taxonomy" id="335630"/>
    <lineage>
        <taxon>Bacteria</taxon>
        <taxon>Pseudomonadati</taxon>
        <taxon>Pseudomonadota</taxon>
        <taxon>Alphaproteobacteria</taxon>
        <taxon>Sphingomonadales</taxon>
        <taxon>Sphingomonadaceae</taxon>
        <taxon>Sphingomonas</taxon>
    </lineage>
</organism>
<proteinExistence type="predicted"/>
<evidence type="ECO:0000259" key="1">
    <source>
        <dbReference type="Pfam" id="PF19077"/>
    </source>
</evidence>
<dbReference type="CDD" id="cd15482">
    <property type="entry name" value="Sialidase_non-viral"/>
    <property type="match status" value="1"/>
</dbReference>
<dbReference type="PANTHER" id="PTHR43739:SF5">
    <property type="entry name" value="EXO-ALPHA-SIALIDASE"/>
    <property type="match status" value="1"/>
</dbReference>
<keyword evidence="3" id="KW-1185">Reference proteome</keyword>
<feature type="domain" description="Bacterial Ig-like" evidence="1">
    <location>
        <begin position="718"/>
        <end position="801"/>
    </location>
</feature>
<name>A0ABP7RQB8_9SPHN</name>
<dbReference type="PANTHER" id="PTHR43739">
    <property type="entry name" value="XYLOGLUCANASE (EUROFUNG)"/>
    <property type="match status" value="1"/>
</dbReference>
<dbReference type="SUPFAM" id="SSF110296">
    <property type="entry name" value="Oligoxyloglucan reducing end-specific cellobiohydrolase"/>
    <property type="match status" value="2"/>
</dbReference>
<dbReference type="Gene3D" id="2.60.40.10">
    <property type="entry name" value="Immunoglobulins"/>
    <property type="match status" value="2"/>
</dbReference>
<dbReference type="InterPro" id="IPR044016">
    <property type="entry name" value="Big_13"/>
</dbReference>
<comment type="caution">
    <text evidence="2">The sequence shown here is derived from an EMBL/GenBank/DDBJ whole genome shotgun (WGS) entry which is preliminary data.</text>
</comment>
<reference evidence="3" key="1">
    <citation type="journal article" date="2019" name="Int. J. Syst. Evol. Microbiol.">
        <title>The Global Catalogue of Microorganisms (GCM) 10K type strain sequencing project: providing services to taxonomists for standard genome sequencing and annotation.</title>
        <authorList>
            <consortium name="The Broad Institute Genomics Platform"/>
            <consortium name="The Broad Institute Genome Sequencing Center for Infectious Disease"/>
            <person name="Wu L."/>
            <person name="Ma J."/>
        </authorList>
    </citation>
    <scope>NUCLEOTIDE SEQUENCE [LARGE SCALE GENOMIC DNA]</scope>
    <source>
        <strain evidence="3">JCM 16603</strain>
    </source>
</reference>
<dbReference type="SUPFAM" id="SSF51120">
    <property type="entry name" value="beta-Roll"/>
    <property type="match status" value="1"/>
</dbReference>
<gene>
    <name evidence="2" type="ORF">GCM10022211_08920</name>
</gene>
<dbReference type="InterPro" id="IPR013783">
    <property type="entry name" value="Ig-like_fold"/>
</dbReference>
<dbReference type="InterPro" id="IPR052025">
    <property type="entry name" value="Xyloglucanase_GH74"/>
</dbReference>
<dbReference type="Proteomes" id="UP001501310">
    <property type="component" value="Unassembled WGS sequence"/>
</dbReference>
<dbReference type="Gene3D" id="2.130.10.10">
    <property type="entry name" value="YVTN repeat-like/Quinoprotein amine dehydrogenase"/>
    <property type="match status" value="2"/>
</dbReference>
<dbReference type="InterPro" id="IPR011049">
    <property type="entry name" value="Serralysin-like_metalloprot_C"/>
</dbReference>
<dbReference type="InterPro" id="IPR015943">
    <property type="entry name" value="WD40/YVTN_repeat-like_dom_sf"/>
</dbReference>
<sequence length="1051" mass="108995">MGSTFPNDSAWKPVKIGAGGWITGMDIAPDGTMVGRTDTYGAYLWNGTSWDQLVTAASMPADVKGMGGVFEIRIAPSNTNIFYMALHGGIYKTTDRGQTWVKTSFPVGTFDANQANRMDGQKMAIDPNNPNIVFAGTQTDGLWVTRDGGTSWSKIAAVPQGTNGNDPSLTGISIKGSNVFVGTAGSGVYASTDGGYSWKSIGGPADVANAVIAPDGSYYAAGGNTYSALYKYANGTWTILPTAGGVIQSVSIDPFNANHIVAVGEGGTLQESWDGGKSFGGWNWAGSIESTKDVSWLETSGGYMSSSTIIFDPSVQGKLWQSAGVGVFETALPSGGFAWNTPIVWNSHSMGIEQLVGNEIIAPLGGNPIAASWDRPFFEVTNPDSYASSYGGGGFSMGWSVDYASSNSKFIVGISDYFGTENSGFSIDGGKTWQKFAGLPSWANDTVGGSIAASTDKNFIWVTSGNNAPAYTLDGGKTWSLISIPGVTDWYMVHQAYYLNRTSITADRVLPNTFYLQDPNSGVYRTTDGGVSWTKMFSGQPADWSYWNAKMEAVPGSAGELYFTSGPQGSDQFGVLSALSLMHSKDGGASWQAVAGVTAGTFGYGAPAVAGGPATVYIHGYVNGDYGIWYSADSAKTWTKIGEHPMGSLDGIRTISGDMDKFGVAYVGFGGSGYAYIDFSGSAPAPSTPPSVPTTPPPSQLGVIASALDDVGTAVSVGNNAVVNDPTPTLAGTLSAALGTGQKLSIFRDGQLIGDVSPTTTNWSFTDPGATDGKHDYVVKVVDALGQSGTVSSTFSLTIDTVAPNQAVTVTAAGGDANGSTSTSTALRMASASAGTTISGTVGGALGADEVLVVFRDGVRLGTASVSNGSWTYSDGVTTGTFKYTAQVQDAAGNLGQMSSVLAVQLGLNDILGTTRNDVLVGTSGADRFSAVGSAKNLGKGTIDVLTGGSGADQFVLGDSRGRFYDDGSSRTSGADDFARITDFSLSQGDRLQLKGTAAEYLQGWINNLQGFSGTGIYHDTNGNGVLDNRDELIALVQNHGPIDQSAFIYI</sequence>
<dbReference type="EMBL" id="BAAAZD010000001">
    <property type="protein sequence ID" value="GAA4000642.1"/>
    <property type="molecule type" value="Genomic_DNA"/>
</dbReference>
<accession>A0ABP7RQB8</accession>
<evidence type="ECO:0000313" key="3">
    <source>
        <dbReference type="Proteomes" id="UP001501310"/>
    </source>
</evidence>
<protein>
    <recommendedName>
        <fullName evidence="1">Bacterial Ig-like domain-containing protein</fullName>
    </recommendedName>
</protein>